<sequence length="324" mass="36154">IEVTARDMGVPSLSATATLTVYVEHIATVAPDSGLGFADSIYNVEVAENSLANTLIKSLPVINKPRGNFPIGCRIDRGNEEGLFYVLETNQRDCELRLQTGDLDYERQSRYVLTVRLVTVGGLFGSSRLRTDVSVQVVDINDNKPEFLFSPRYSRVFGDKYIAALSHDAPLETAFMQVQAIDADSGSNGFVTYDISLESDPFRRFRIEPQSGFISNVKSLEDIRNEELPIRLKVVARDNPELRSAVMTQTSQVLINVIRDENRMVLVLKNVLPDRVLGIKENILREEDFRGSSKGSSSEGEVALVETHEPPHRSKYIAENTTEL</sequence>
<evidence type="ECO:0000256" key="6">
    <source>
        <dbReference type="ARBA" id="ARBA00023136"/>
    </source>
</evidence>
<dbReference type="InterPro" id="IPR015919">
    <property type="entry name" value="Cadherin-like_sf"/>
</dbReference>
<dbReference type="PRINTS" id="PR00205">
    <property type="entry name" value="CADHERIN"/>
</dbReference>
<keyword evidence="4 7" id="KW-0106">Calcium</keyword>
<keyword evidence="6" id="KW-0472">Membrane</keyword>
<protein>
    <submittedName>
        <fullName evidence="10">Putative cadherin egf lag seven-pass g-type receptor</fullName>
    </submittedName>
</protein>
<feature type="compositionally biased region" description="Low complexity" evidence="8">
    <location>
        <begin position="292"/>
        <end position="301"/>
    </location>
</feature>
<dbReference type="Pfam" id="PF00028">
    <property type="entry name" value="Cadherin"/>
    <property type="match status" value="1"/>
</dbReference>
<dbReference type="PANTHER" id="PTHR24026:SF126">
    <property type="entry name" value="PROTOCADHERIN FAT 4"/>
    <property type="match status" value="1"/>
</dbReference>
<evidence type="ECO:0000256" key="3">
    <source>
        <dbReference type="ARBA" id="ARBA00022737"/>
    </source>
</evidence>
<dbReference type="InterPro" id="IPR020894">
    <property type="entry name" value="Cadherin_CS"/>
</dbReference>
<feature type="domain" description="Cadherin" evidence="9">
    <location>
        <begin position="157"/>
        <end position="275"/>
    </location>
</feature>
<dbReference type="Gene3D" id="2.60.40.60">
    <property type="entry name" value="Cadherins"/>
    <property type="match status" value="2"/>
</dbReference>
<name>A0A8X6PZF8_NEPPI</name>
<feature type="region of interest" description="Disordered" evidence="8">
    <location>
        <begin position="289"/>
        <end position="324"/>
    </location>
</feature>
<proteinExistence type="predicted"/>
<dbReference type="PROSITE" id="PS00232">
    <property type="entry name" value="CADHERIN_1"/>
    <property type="match status" value="1"/>
</dbReference>
<evidence type="ECO:0000256" key="1">
    <source>
        <dbReference type="ARBA" id="ARBA00004370"/>
    </source>
</evidence>
<dbReference type="CDD" id="cd11304">
    <property type="entry name" value="Cadherin_repeat"/>
    <property type="match status" value="3"/>
</dbReference>
<feature type="non-terminal residue" evidence="10">
    <location>
        <position position="1"/>
    </location>
</feature>
<keyword evidence="2" id="KW-0812">Transmembrane</keyword>
<dbReference type="EMBL" id="BMAW01024551">
    <property type="protein sequence ID" value="GFT88299.1"/>
    <property type="molecule type" value="Genomic_DNA"/>
</dbReference>
<evidence type="ECO:0000256" key="2">
    <source>
        <dbReference type="ARBA" id="ARBA00022692"/>
    </source>
</evidence>
<feature type="domain" description="Cadherin" evidence="9">
    <location>
        <begin position="38"/>
        <end position="147"/>
    </location>
</feature>
<dbReference type="SUPFAM" id="SSF49313">
    <property type="entry name" value="Cadherin-like"/>
    <property type="match status" value="2"/>
</dbReference>
<keyword evidence="10" id="KW-0675">Receptor</keyword>
<dbReference type="PROSITE" id="PS50268">
    <property type="entry name" value="CADHERIN_2"/>
    <property type="match status" value="2"/>
</dbReference>
<dbReference type="InterPro" id="IPR002126">
    <property type="entry name" value="Cadherin-like_dom"/>
</dbReference>
<dbReference type="GO" id="GO:0007156">
    <property type="term" value="P:homophilic cell adhesion via plasma membrane adhesion molecules"/>
    <property type="evidence" value="ECO:0007669"/>
    <property type="project" value="InterPro"/>
</dbReference>
<keyword evidence="5" id="KW-1133">Transmembrane helix</keyword>
<dbReference type="AlphaFoldDB" id="A0A8X6PZF8"/>
<evidence type="ECO:0000313" key="11">
    <source>
        <dbReference type="Proteomes" id="UP000887013"/>
    </source>
</evidence>
<keyword evidence="11" id="KW-1185">Reference proteome</keyword>
<comment type="caution">
    <text evidence="10">The sequence shown here is derived from an EMBL/GenBank/DDBJ whole genome shotgun (WGS) entry which is preliminary data.</text>
</comment>
<evidence type="ECO:0000256" key="4">
    <source>
        <dbReference type="ARBA" id="ARBA00022837"/>
    </source>
</evidence>
<dbReference type="GO" id="GO:0005509">
    <property type="term" value="F:calcium ion binding"/>
    <property type="evidence" value="ECO:0007669"/>
    <property type="project" value="UniProtKB-UniRule"/>
</dbReference>
<organism evidence="10 11">
    <name type="scientific">Nephila pilipes</name>
    <name type="common">Giant wood spider</name>
    <name type="synonym">Nephila maculata</name>
    <dbReference type="NCBI Taxonomy" id="299642"/>
    <lineage>
        <taxon>Eukaryota</taxon>
        <taxon>Metazoa</taxon>
        <taxon>Ecdysozoa</taxon>
        <taxon>Arthropoda</taxon>
        <taxon>Chelicerata</taxon>
        <taxon>Arachnida</taxon>
        <taxon>Araneae</taxon>
        <taxon>Araneomorphae</taxon>
        <taxon>Entelegynae</taxon>
        <taxon>Araneoidea</taxon>
        <taxon>Nephilidae</taxon>
        <taxon>Nephila</taxon>
    </lineage>
</organism>
<dbReference type="OrthoDB" id="10029135at2759"/>
<evidence type="ECO:0000256" key="7">
    <source>
        <dbReference type="PROSITE-ProRule" id="PRU00043"/>
    </source>
</evidence>
<evidence type="ECO:0000259" key="9">
    <source>
        <dbReference type="PROSITE" id="PS50268"/>
    </source>
</evidence>
<evidence type="ECO:0000313" key="10">
    <source>
        <dbReference type="EMBL" id="GFT88299.1"/>
    </source>
</evidence>
<dbReference type="PANTHER" id="PTHR24026">
    <property type="entry name" value="FAT ATYPICAL CADHERIN-RELATED"/>
    <property type="match status" value="1"/>
</dbReference>
<evidence type="ECO:0000256" key="5">
    <source>
        <dbReference type="ARBA" id="ARBA00022989"/>
    </source>
</evidence>
<accession>A0A8X6PZF8</accession>
<evidence type="ECO:0000256" key="8">
    <source>
        <dbReference type="SAM" id="MobiDB-lite"/>
    </source>
</evidence>
<dbReference type="GO" id="GO:0005886">
    <property type="term" value="C:plasma membrane"/>
    <property type="evidence" value="ECO:0007669"/>
    <property type="project" value="UniProtKB-SubCell"/>
</dbReference>
<keyword evidence="3" id="KW-0677">Repeat</keyword>
<gene>
    <name evidence="10" type="ORF">NPIL_302221</name>
</gene>
<comment type="subcellular location">
    <subcellularLocation>
        <location evidence="1">Membrane</location>
    </subcellularLocation>
</comment>
<dbReference type="SMART" id="SM00112">
    <property type="entry name" value="CA"/>
    <property type="match status" value="2"/>
</dbReference>
<dbReference type="Proteomes" id="UP000887013">
    <property type="component" value="Unassembled WGS sequence"/>
</dbReference>
<reference evidence="10" key="1">
    <citation type="submission" date="2020-08" db="EMBL/GenBank/DDBJ databases">
        <title>Multicomponent nature underlies the extraordinary mechanical properties of spider dragline silk.</title>
        <authorList>
            <person name="Kono N."/>
            <person name="Nakamura H."/>
            <person name="Mori M."/>
            <person name="Yoshida Y."/>
            <person name="Ohtoshi R."/>
            <person name="Malay A.D."/>
            <person name="Moran D.A.P."/>
            <person name="Tomita M."/>
            <person name="Numata K."/>
            <person name="Arakawa K."/>
        </authorList>
    </citation>
    <scope>NUCLEOTIDE SEQUENCE</scope>
</reference>